<dbReference type="AlphaFoldDB" id="A0A4U0H1J7"/>
<reference evidence="1 2" key="1">
    <citation type="submission" date="2019-04" db="EMBL/GenBank/DDBJ databases">
        <title>Sphingobacterium olei sp. nov., isolated from oil-contaminated soil.</title>
        <authorList>
            <person name="Liu B."/>
        </authorList>
    </citation>
    <scope>NUCLEOTIDE SEQUENCE [LARGE SCALE GENOMIC DNA]</scope>
    <source>
        <strain evidence="1 2">Y3L14</strain>
    </source>
</reference>
<protein>
    <submittedName>
        <fullName evidence="1">Uncharacterized protein</fullName>
    </submittedName>
</protein>
<dbReference type="OrthoDB" id="9429671at2"/>
<comment type="caution">
    <text evidence="1">The sequence shown here is derived from an EMBL/GenBank/DDBJ whole genome shotgun (WGS) entry which is preliminary data.</text>
</comment>
<proteinExistence type="predicted"/>
<dbReference type="RefSeq" id="WP_136820590.1">
    <property type="nucleotide sequence ID" value="NZ_BMJX01000003.1"/>
</dbReference>
<dbReference type="EMBL" id="SUKA01000003">
    <property type="protein sequence ID" value="TJY65461.1"/>
    <property type="molecule type" value="Genomic_DNA"/>
</dbReference>
<keyword evidence="2" id="KW-1185">Reference proteome</keyword>
<dbReference type="Proteomes" id="UP000309872">
    <property type="component" value="Unassembled WGS sequence"/>
</dbReference>
<evidence type="ECO:0000313" key="2">
    <source>
        <dbReference type="Proteomes" id="UP000309872"/>
    </source>
</evidence>
<name>A0A4U0H1J7_9SPHI</name>
<evidence type="ECO:0000313" key="1">
    <source>
        <dbReference type="EMBL" id="TJY65461.1"/>
    </source>
</evidence>
<gene>
    <name evidence="1" type="ORF">FAZ19_09975</name>
</gene>
<sequence length="103" mass="11625">MVGPTFTLYIKKLFWLIEDRPEVDLCAHALLKIMIGNEIIVDDNKDSGGWTVSASALFFLRTLKRNHTPTNPLCDALIPCCGQRTILFSLSIQRTAKNSFVNR</sequence>
<organism evidence="1 2">
    <name type="scientific">Sphingobacterium alkalisoli</name>
    <dbReference type="NCBI Taxonomy" id="1874115"/>
    <lineage>
        <taxon>Bacteria</taxon>
        <taxon>Pseudomonadati</taxon>
        <taxon>Bacteroidota</taxon>
        <taxon>Sphingobacteriia</taxon>
        <taxon>Sphingobacteriales</taxon>
        <taxon>Sphingobacteriaceae</taxon>
        <taxon>Sphingobacterium</taxon>
    </lineage>
</organism>
<accession>A0A4U0H1J7</accession>